<keyword evidence="2" id="KW-1185">Reference proteome</keyword>
<evidence type="ECO:0000313" key="1">
    <source>
        <dbReference type="EMBL" id="OFV65610.1"/>
    </source>
</evidence>
<proteinExistence type="predicted"/>
<evidence type="ECO:0000313" key="2">
    <source>
        <dbReference type="Proteomes" id="UP000185779"/>
    </source>
</evidence>
<accession>A0A1F2P313</accession>
<gene>
    <name evidence="1" type="ORF">SBU_001420</name>
</gene>
<dbReference type="AlphaFoldDB" id="A0A1F2P313"/>
<organism evidence="1 2">
    <name type="scientific">Candidatus Syntropharchaeum butanivorans</name>
    <dbReference type="NCBI Taxonomy" id="1839936"/>
    <lineage>
        <taxon>Archaea</taxon>
        <taxon>Methanobacteriati</taxon>
        <taxon>Methanobacteriota</taxon>
        <taxon>Stenosarchaea group</taxon>
        <taxon>Methanomicrobia</taxon>
        <taxon>Methanosarcinales</taxon>
        <taxon>ANME-2 cluster</taxon>
        <taxon>Candidatus Syntropharchaeum</taxon>
    </lineage>
</organism>
<comment type="caution">
    <text evidence="1">The sequence shown here is derived from an EMBL/GenBank/DDBJ whole genome shotgun (WGS) entry which is preliminary data.</text>
</comment>
<dbReference type="STRING" id="1839936.SBU_001420"/>
<dbReference type="Proteomes" id="UP000185779">
    <property type="component" value="Unassembled WGS sequence"/>
</dbReference>
<protein>
    <recommendedName>
        <fullName evidence="3">DUF1641 domain-containing protein</fullName>
    </recommendedName>
</protein>
<evidence type="ECO:0008006" key="3">
    <source>
        <dbReference type="Google" id="ProtNLM"/>
    </source>
</evidence>
<sequence>MIGVAQDETIVIPGLEPSEIETLREILGTIGFLKSYMNDQMIHDLSEALSTTFKLVNILLSTDLIEIMERAMQDPDLDRALLDPIGVMEKYTSGELDEEAEEYMERGMGIMMALLIALGKASTHL</sequence>
<dbReference type="EMBL" id="LYOR01000009">
    <property type="protein sequence ID" value="OFV65610.1"/>
    <property type="molecule type" value="Genomic_DNA"/>
</dbReference>
<name>A0A1F2P313_9EURY</name>
<reference evidence="1" key="1">
    <citation type="submission" date="2016-05" db="EMBL/GenBank/DDBJ databases">
        <title>Microbial consortia oxidize butane by reversing methanogenesis.</title>
        <authorList>
            <person name="Laso-Perez R."/>
            <person name="Richter M."/>
            <person name="Wegener G."/>
            <person name="Musat F."/>
        </authorList>
    </citation>
    <scope>NUCLEOTIDE SEQUENCE [LARGE SCALE GENOMIC DNA]</scope>
    <source>
        <strain evidence="1">BOX1</strain>
    </source>
</reference>